<comment type="similarity">
    <text evidence="3">Belongs to the DHNA family.</text>
</comment>
<evidence type="ECO:0000313" key="9">
    <source>
        <dbReference type="EMBL" id="SVB27759.1"/>
    </source>
</evidence>
<evidence type="ECO:0000256" key="1">
    <source>
        <dbReference type="ARBA" id="ARBA00001353"/>
    </source>
</evidence>
<evidence type="ECO:0000256" key="3">
    <source>
        <dbReference type="ARBA" id="ARBA00005708"/>
    </source>
</evidence>
<dbReference type="PANTHER" id="PTHR42844:SF1">
    <property type="entry name" value="DIHYDRONEOPTERIN ALDOLASE 1-RELATED"/>
    <property type="match status" value="1"/>
</dbReference>
<dbReference type="Pfam" id="PF02152">
    <property type="entry name" value="FolB"/>
    <property type="match status" value="1"/>
</dbReference>
<dbReference type="Gene3D" id="3.30.1130.10">
    <property type="match status" value="1"/>
</dbReference>
<dbReference type="CDD" id="cd00534">
    <property type="entry name" value="DHNA_DHNTPE"/>
    <property type="match status" value="1"/>
</dbReference>
<dbReference type="SMART" id="SM00905">
    <property type="entry name" value="FolB"/>
    <property type="match status" value="1"/>
</dbReference>
<dbReference type="AlphaFoldDB" id="A0A382CPG9"/>
<dbReference type="InterPro" id="IPR043133">
    <property type="entry name" value="GTP-CH-I_C/QueF"/>
</dbReference>
<organism evidence="9">
    <name type="scientific">marine metagenome</name>
    <dbReference type="NCBI Taxonomy" id="408172"/>
    <lineage>
        <taxon>unclassified sequences</taxon>
        <taxon>metagenomes</taxon>
        <taxon>ecological metagenomes</taxon>
    </lineage>
</organism>
<dbReference type="GO" id="GO:0005737">
    <property type="term" value="C:cytoplasm"/>
    <property type="evidence" value="ECO:0007669"/>
    <property type="project" value="TreeGrafter"/>
</dbReference>
<dbReference type="FunFam" id="3.30.1130.10:FF:000003">
    <property type="entry name" value="7,8-dihydroneopterin aldolase"/>
    <property type="match status" value="1"/>
</dbReference>
<evidence type="ECO:0000256" key="6">
    <source>
        <dbReference type="ARBA" id="ARBA00023239"/>
    </source>
</evidence>
<evidence type="ECO:0000256" key="7">
    <source>
        <dbReference type="ARBA" id="ARBA00032903"/>
    </source>
</evidence>
<evidence type="ECO:0000259" key="8">
    <source>
        <dbReference type="SMART" id="SM00905"/>
    </source>
</evidence>
<accession>A0A382CPG9</accession>
<evidence type="ECO:0000256" key="5">
    <source>
        <dbReference type="ARBA" id="ARBA00022909"/>
    </source>
</evidence>
<comment type="pathway">
    <text evidence="2">Cofactor biosynthesis; tetrahydrofolate biosynthesis; 2-amino-4-hydroxy-6-hydroxymethyl-7,8-dihydropteridine diphosphate from 7,8-dihydroneopterin triphosphate: step 3/4.</text>
</comment>
<name>A0A382CPG9_9ZZZZ</name>
<dbReference type="GO" id="GO:0046656">
    <property type="term" value="P:folic acid biosynthetic process"/>
    <property type="evidence" value="ECO:0007669"/>
    <property type="project" value="UniProtKB-KW"/>
</dbReference>
<feature type="domain" description="Dihydroneopterin aldolase/epimerase" evidence="8">
    <location>
        <begin position="4"/>
        <end position="116"/>
    </location>
</feature>
<dbReference type="EC" id="4.1.2.25" evidence="4"/>
<sequence>MDKITIKGIHFHGYHGVHSAEREIGQKYEVDLELSLDLSTAGKNDALAKTIDYTKMVDIVLKIGTKQSFHLFEALAESIATQILDQTPAIKIQVSVKKLSPPIEPPITHAGVEIIRKRNGFIKKEKA</sequence>
<dbReference type="NCBIfam" id="TIGR00525">
    <property type="entry name" value="folB"/>
    <property type="match status" value="1"/>
</dbReference>
<dbReference type="InterPro" id="IPR006157">
    <property type="entry name" value="FolB_dom"/>
</dbReference>
<keyword evidence="5" id="KW-0289">Folate biosynthesis</keyword>
<gene>
    <name evidence="9" type="ORF">METZ01_LOCUS180613</name>
</gene>
<dbReference type="InterPro" id="IPR006156">
    <property type="entry name" value="Dihydroneopterin_aldolase"/>
</dbReference>
<keyword evidence="6" id="KW-0456">Lyase</keyword>
<reference evidence="9" key="1">
    <citation type="submission" date="2018-05" db="EMBL/GenBank/DDBJ databases">
        <authorList>
            <person name="Lanie J.A."/>
            <person name="Ng W.-L."/>
            <person name="Kazmierczak K.M."/>
            <person name="Andrzejewski T.M."/>
            <person name="Davidsen T.M."/>
            <person name="Wayne K.J."/>
            <person name="Tettelin H."/>
            <person name="Glass J.I."/>
            <person name="Rusch D."/>
            <person name="Podicherti R."/>
            <person name="Tsui H.-C.T."/>
            <person name="Winkler M.E."/>
        </authorList>
    </citation>
    <scope>NUCLEOTIDE SEQUENCE</scope>
</reference>
<protein>
    <recommendedName>
        <fullName evidence="4">dihydroneopterin aldolase</fullName>
        <ecNumber evidence="4">4.1.2.25</ecNumber>
    </recommendedName>
    <alternativeName>
        <fullName evidence="7">7,8-dihydroneopterin aldolase</fullName>
    </alternativeName>
</protein>
<dbReference type="PANTHER" id="PTHR42844">
    <property type="entry name" value="DIHYDRONEOPTERIN ALDOLASE 1-RELATED"/>
    <property type="match status" value="1"/>
</dbReference>
<dbReference type="GO" id="GO:0004150">
    <property type="term" value="F:dihydroneopterin aldolase activity"/>
    <property type="evidence" value="ECO:0007669"/>
    <property type="project" value="UniProtKB-EC"/>
</dbReference>
<evidence type="ECO:0000256" key="4">
    <source>
        <dbReference type="ARBA" id="ARBA00013043"/>
    </source>
</evidence>
<dbReference type="EMBL" id="UINC01035408">
    <property type="protein sequence ID" value="SVB27759.1"/>
    <property type="molecule type" value="Genomic_DNA"/>
</dbReference>
<comment type="catalytic activity">
    <reaction evidence="1">
        <text>7,8-dihydroneopterin = 6-hydroxymethyl-7,8-dihydropterin + glycolaldehyde</text>
        <dbReference type="Rhea" id="RHEA:10540"/>
        <dbReference type="ChEBI" id="CHEBI:17001"/>
        <dbReference type="ChEBI" id="CHEBI:17071"/>
        <dbReference type="ChEBI" id="CHEBI:44841"/>
        <dbReference type="EC" id="4.1.2.25"/>
    </reaction>
</comment>
<dbReference type="SUPFAM" id="SSF55620">
    <property type="entry name" value="Tetrahydrobiopterin biosynthesis enzymes-like"/>
    <property type="match status" value="1"/>
</dbReference>
<proteinExistence type="inferred from homology"/>
<dbReference type="NCBIfam" id="TIGR00526">
    <property type="entry name" value="folB_dom"/>
    <property type="match status" value="1"/>
</dbReference>
<evidence type="ECO:0000256" key="2">
    <source>
        <dbReference type="ARBA" id="ARBA00005013"/>
    </source>
</evidence>